<proteinExistence type="predicted"/>
<sequence length="71" mass="7999">MPKIRSSRREGMIVANGAPSGMPGNNTYRPIATRLSNLWTVLLHFFGCPVQPSHFVPRGQYIVILYRRKGS</sequence>
<organism evidence="1 2">
    <name type="scientific">Aspergillus ibericus CBS 121593</name>
    <dbReference type="NCBI Taxonomy" id="1448316"/>
    <lineage>
        <taxon>Eukaryota</taxon>
        <taxon>Fungi</taxon>
        <taxon>Dikarya</taxon>
        <taxon>Ascomycota</taxon>
        <taxon>Pezizomycotina</taxon>
        <taxon>Eurotiomycetes</taxon>
        <taxon>Eurotiomycetidae</taxon>
        <taxon>Eurotiales</taxon>
        <taxon>Aspergillaceae</taxon>
        <taxon>Aspergillus</taxon>
        <taxon>Aspergillus subgen. Circumdati</taxon>
    </lineage>
</organism>
<evidence type="ECO:0000313" key="1">
    <source>
        <dbReference type="EMBL" id="RAK95000.1"/>
    </source>
</evidence>
<gene>
    <name evidence="1" type="ORF">BO80DRAFT_290118</name>
</gene>
<name>A0A395GHY1_9EURO</name>
<accession>A0A395GHY1</accession>
<evidence type="ECO:0000313" key="2">
    <source>
        <dbReference type="Proteomes" id="UP000249402"/>
    </source>
</evidence>
<dbReference type="GeneID" id="37219854"/>
<protein>
    <submittedName>
        <fullName evidence="1">Uncharacterized protein</fullName>
    </submittedName>
</protein>
<dbReference type="RefSeq" id="XP_025569328.1">
    <property type="nucleotide sequence ID" value="XM_025714989.1"/>
</dbReference>
<dbReference type="Proteomes" id="UP000249402">
    <property type="component" value="Unassembled WGS sequence"/>
</dbReference>
<keyword evidence="2" id="KW-1185">Reference proteome</keyword>
<dbReference type="EMBL" id="KZ824508">
    <property type="protein sequence ID" value="RAK95000.1"/>
    <property type="molecule type" value="Genomic_DNA"/>
</dbReference>
<dbReference type="VEuPathDB" id="FungiDB:BO80DRAFT_290118"/>
<dbReference type="AlphaFoldDB" id="A0A395GHY1"/>
<reference evidence="1 2" key="1">
    <citation type="submission" date="2018-02" db="EMBL/GenBank/DDBJ databases">
        <title>The genomes of Aspergillus section Nigri reveals drivers in fungal speciation.</title>
        <authorList>
            <consortium name="DOE Joint Genome Institute"/>
            <person name="Vesth T.C."/>
            <person name="Nybo J."/>
            <person name="Theobald S."/>
            <person name="Brandl J."/>
            <person name="Frisvad J.C."/>
            <person name="Nielsen K.F."/>
            <person name="Lyhne E.K."/>
            <person name="Kogle M.E."/>
            <person name="Kuo A."/>
            <person name="Riley R."/>
            <person name="Clum A."/>
            <person name="Nolan M."/>
            <person name="Lipzen A."/>
            <person name="Salamov A."/>
            <person name="Henrissat B."/>
            <person name="Wiebenga A."/>
            <person name="De vries R.P."/>
            <person name="Grigoriev I.V."/>
            <person name="Mortensen U.H."/>
            <person name="Andersen M.R."/>
            <person name="Baker S.E."/>
        </authorList>
    </citation>
    <scope>NUCLEOTIDE SEQUENCE [LARGE SCALE GENOMIC DNA]</scope>
    <source>
        <strain evidence="1 2">CBS 121593</strain>
    </source>
</reference>